<name>A0A4R8F288_9BACT</name>
<dbReference type="SUPFAM" id="SSF54826">
    <property type="entry name" value="Enolase N-terminal domain-like"/>
    <property type="match status" value="1"/>
</dbReference>
<reference evidence="1 2" key="1">
    <citation type="submission" date="2019-03" db="EMBL/GenBank/DDBJ databases">
        <title>Genomic Encyclopedia of Type Strains, Phase IV (KMG-IV): sequencing the most valuable type-strain genomes for metagenomic binning, comparative biology and taxonomic classification.</title>
        <authorList>
            <person name="Goeker M."/>
        </authorList>
    </citation>
    <scope>NUCLEOTIDE SEQUENCE [LARGE SCALE GENOMIC DNA]</scope>
    <source>
        <strain evidence="1 2">DSM 13575</strain>
    </source>
</reference>
<dbReference type="Gene3D" id="3.30.390.10">
    <property type="entry name" value="Enolase-like, N-terminal domain"/>
    <property type="match status" value="1"/>
</dbReference>
<evidence type="ECO:0000313" key="2">
    <source>
        <dbReference type="Proteomes" id="UP000294817"/>
    </source>
</evidence>
<organism evidence="1 2">
    <name type="scientific">Petrotoga sibirica</name>
    <dbReference type="NCBI Taxonomy" id="156202"/>
    <lineage>
        <taxon>Bacteria</taxon>
        <taxon>Thermotogati</taxon>
        <taxon>Thermotogota</taxon>
        <taxon>Thermotogae</taxon>
        <taxon>Petrotogales</taxon>
        <taxon>Petrotogaceae</taxon>
        <taxon>Petrotoga</taxon>
    </lineage>
</organism>
<evidence type="ECO:0000313" key="1">
    <source>
        <dbReference type="EMBL" id="TDX17315.1"/>
    </source>
</evidence>
<keyword evidence="2" id="KW-1185">Reference proteome</keyword>
<gene>
    <name evidence="1" type="ORF">C8D74_10132</name>
</gene>
<accession>A0A4R8F288</accession>
<dbReference type="EMBL" id="SODZ01000001">
    <property type="protein sequence ID" value="TDX17315.1"/>
    <property type="molecule type" value="Genomic_DNA"/>
</dbReference>
<dbReference type="AlphaFoldDB" id="A0A4R8F288"/>
<sequence>MVKIVNYDIFFEQPRWMFLKLETDDGLIGWVEPIVEGRAKTVAQAVIELMEKYVLKYENIDNIENI</sequence>
<dbReference type="Proteomes" id="UP000294817">
    <property type="component" value="Unassembled WGS sequence"/>
</dbReference>
<comment type="caution">
    <text evidence="1">The sequence shown here is derived from an EMBL/GenBank/DDBJ whole genome shotgun (WGS) entry which is preliminary data.</text>
</comment>
<dbReference type="RefSeq" id="WP_103876484.1">
    <property type="nucleotide sequence ID" value="NZ_SODZ01000001.1"/>
</dbReference>
<proteinExistence type="predicted"/>
<protein>
    <submittedName>
        <fullName evidence="1">Uncharacterized protein</fullName>
    </submittedName>
</protein>
<dbReference type="InterPro" id="IPR029017">
    <property type="entry name" value="Enolase-like_N"/>
</dbReference>